<gene>
    <name evidence="2" type="ORF">KSU1_C0098</name>
</gene>
<dbReference type="eggNOG" id="COG3387">
    <property type="taxonomic scope" value="Bacteria"/>
</dbReference>
<name>I3IIZ9_9BACT</name>
<accession>I3IIZ9</accession>
<keyword evidence="2" id="KW-0378">Hydrolase</keyword>
<organism evidence="2 3">
    <name type="scientific">Candidatus Jettenia caeni</name>
    <dbReference type="NCBI Taxonomy" id="247490"/>
    <lineage>
        <taxon>Bacteria</taxon>
        <taxon>Pseudomonadati</taxon>
        <taxon>Planctomycetota</taxon>
        <taxon>Candidatus Brocadiia</taxon>
        <taxon>Candidatus Brocadiales</taxon>
        <taxon>Candidatus Brocadiaceae</taxon>
        <taxon>Candidatus Jettenia</taxon>
    </lineage>
</organism>
<dbReference type="Proteomes" id="UP000002985">
    <property type="component" value="Unassembled WGS sequence"/>
</dbReference>
<dbReference type="PANTHER" id="PTHR46361">
    <property type="entry name" value="ELECTRON CARRIER/ PROTEIN DISULFIDE OXIDOREDUCTASE"/>
    <property type="match status" value="1"/>
</dbReference>
<keyword evidence="3" id="KW-1185">Reference proteome</keyword>
<protein>
    <submittedName>
        <fullName evidence="2">Glycoside hydrolase</fullName>
    </submittedName>
</protein>
<proteinExistence type="predicted"/>
<dbReference type="AlphaFoldDB" id="I3IIZ9"/>
<evidence type="ECO:0000259" key="1">
    <source>
        <dbReference type="Pfam" id="PF04784"/>
    </source>
</evidence>
<dbReference type="EMBL" id="BAFH01000003">
    <property type="protein sequence ID" value="GAB61694.1"/>
    <property type="molecule type" value="Genomic_DNA"/>
</dbReference>
<evidence type="ECO:0000313" key="3">
    <source>
        <dbReference type="Proteomes" id="UP000002985"/>
    </source>
</evidence>
<dbReference type="Pfam" id="PF04784">
    <property type="entry name" value="DUF547"/>
    <property type="match status" value="1"/>
</dbReference>
<dbReference type="GO" id="GO:0016787">
    <property type="term" value="F:hydrolase activity"/>
    <property type="evidence" value="ECO:0007669"/>
    <property type="project" value="UniProtKB-KW"/>
</dbReference>
<dbReference type="OrthoDB" id="526867at2"/>
<sequence>MYNILIIHGVIELDIESSVKEVFNFFGRIGYVIGGFFFTPDDIEHGILRANSPHPGSKLKQFSWFDKRKALCVTKLDPRIHFDLVCAASSCPPIEFYDPARIHEQLDIAGRSFGNRRGIVLDKNSNILYLSQIFKWYASDFGKTQQQVIRYVLNFADEDVKDYTLENINNLRIRYLPYNWNLNKSLE</sequence>
<dbReference type="PANTHER" id="PTHR46361:SF3">
    <property type="entry name" value="ELECTRON CARRIER_ PROTEIN DISULFIDE OXIDOREDUCTASE"/>
    <property type="match status" value="1"/>
</dbReference>
<feature type="domain" description="DUF547" evidence="1">
    <location>
        <begin position="1"/>
        <end position="113"/>
    </location>
</feature>
<reference evidence="2 3" key="1">
    <citation type="journal article" date="2012" name="FEBS Lett.">
        <title>Anammox organism KSU-1 expresses a NirK-type copper-containing nitrite reductase instead of a NirS-type with cytochrome cd1.</title>
        <authorList>
            <person name="Hira D."/>
            <person name="Toh H."/>
            <person name="Migita C.T."/>
            <person name="Okubo H."/>
            <person name="Nishiyama T."/>
            <person name="Hattori M."/>
            <person name="Furukawa K."/>
            <person name="Fujii T."/>
        </authorList>
    </citation>
    <scope>NUCLEOTIDE SEQUENCE [LARGE SCALE GENOMIC DNA]</scope>
</reference>
<dbReference type="InterPro" id="IPR006869">
    <property type="entry name" value="DUF547"/>
</dbReference>
<dbReference type="STRING" id="247490.KSU1_C0098"/>
<evidence type="ECO:0000313" key="2">
    <source>
        <dbReference type="EMBL" id="GAB61694.1"/>
    </source>
</evidence>
<comment type="caution">
    <text evidence="2">The sequence shown here is derived from an EMBL/GenBank/DDBJ whole genome shotgun (WGS) entry which is preliminary data.</text>
</comment>